<sequence>MTLPIQKIRILIVHSTLHIGGAEEVTAQLCRKLDNSQFNVSVCCLKEKGIIAEKIQSYGINVVSLKNRIDGQISYLTFLQLRSIIRRMKIDLVHSQDVHALADCSLCKLTMPQLKFVHTFHYGNYPHRDRSLRRLERLFWRFPNKLVSVSNFQRIQLARYLKVKEDRLTTVWNGVDLENSFKPSEILNFIRNDKKVVIGAINTLIEQKGMFDLLQVAARLKLRLPHRFIIIIAGDGYLKPELEKLARELNIESEVRFLGWVPDAAQTIMPHLDIFFQPSLWEAMSMVLLEAMAAGKTIVTTSVGETPVLVHHGREGIITEPRDIVGMTEALANLICNREERIRLGTKAKQRYLSEFTARKMAARYELLYRSILNKSGKDITNA</sequence>
<proteinExistence type="predicted"/>
<reference evidence="3 4" key="1">
    <citation type="submission" date="2022-01" db="EMBL/GenBank/DDBJ databases">
        <title>Desulfofustis limnae sp. nov., a novel mesophilic sulfate-reducing bacterium isolated from marsh soil.</title>
        <authorList>
            <person name="Watanabe M."/>
            <person name="Takahashi A."/>
            <person name="Kojima H."/>
            <person name="Fukui M."/>
        </authorList>
    </citation>
    <scope>NUCLEOTIDE SEQUENCE [LARGE SCALE GENOMIC DNA]</scope>
    <source>
        <strain evidence="3 4">PPLL</strain>
    </source>
</reference>
<dbReference type="GO" id="GO:0016740">
    <property type="term" value="F:transferase activity"/>
    <property type="evidence" value="ECO:0007669"/>
    <property type="project" value="UniProtKB-KW"/>
</dbReference>
<name>A0ABM7W9T5_9BACT</name>
<dbReference type="SUPFAM" id="SSF53756">
    <property type="entry name" value="UDP-Glycosyltransferase/glycogen phosphorylase"/>
    <property type="match status" value="1"/>
</dbReference>
<evidence type="ECO:0000313" key="3">
    <source>
        <dbReference type="EMBL" id="BDD87616.1"/>
    </source>
</evidence>
<evidence type="ECO:0000259" key="2">
    <source>
        <dbReference type="Pfam" id="PF13439"/>
    </source>
</evidence>
<protein>
    <submittedName>
        <fullName evidence="3">Glycosyl transferase</fullName>
    </submittedName>
</protein>
<dbReference type="Gene3D" id="3.40.50.2000">
    <property type="entry name" value="Glycogen Phosphorylase B"/>
    <property type="match status" value="2"/>
</dbReference>
<feature type="domain" description="Glycosyl transferase family 1" evidence="1">
    <location>
        <begin position="191"/>
        <end position="351"/>
    </location>
</feature>
<gene>
    <name evidence="3" type="primary">rfaG</name>
    <name evidence="3" type="ORF">DPPLL_19810</name>
</gene>
<dbReference type="PANTHER" id="PTHR12526">
    <property type="entry name" value="GLYCOSYLTRANSFERASE"/>
    <property type="match status" value="1"/>
</dbReference>
<dbReference type="Pfam" id="PF13439">
    <property type="entry name" value="Glyco_transf_4"/>
    <property type="match status" value="1"/>
</dbReference>
<dbReference type="CDD" id="cd03811">
    <property type="entry name" value="GT4_GT28_WabH-like"/>
    <property type="match status" value="1"/>
</dbReference>
<dbReference type="Proteomes" id="UP000830055">
    <property type="component" value="Chromosome"/>
</dbReference>
<keyword evidence="3" id="KW-0808">Transferase</keyword>
<evidence type="ECO:0000259" key="1">
    <source>
        <dbReference type="Pfam" id="PF00534"/>
    </source>
</evidence>
<organism evidence="3 4">
    <name type="scientific">Desulfofustis limnaeus</name>
    <dbReference type="NCBI Taxonomy" id="2740163"/>
    <lineage>
        <taxon>Bacteria</taxon>
        <taxon>Pseudomonadati</taxon>
        <taxon>Thermodesulfobacteriota</taxon>
        <taxon>Desulfobulbia</taxon>
        <taxon>Desulfobulbales</taxon>
        <taxon>Desulfocapsaceae</taxon>
        <taxon>Desulfofustis</taxon>
    </lineage>
</organism>
<dbReference type="Pfam" id="PF00534">
    <property type="entry name" value="Glycos_transf_1"/>
    <property type="match status" value="1"/>
</dbReference>
<feature type="domain" description="Glycosyltransferase subfamily 4-like N-terminal" evidence="2">
    <location>
        <begin position="19"/>
        <end position="178"/>
    </location>
</feature>
<dbReference type="EMBL" id="AP025516">
    <property type="protein sequence ID" value="BDD87616.1"/>
    <property type="molecule type" value="Genomic_DNA"/>
</dbReference>
<accession>A0ABM7W9T5</accession>
<evidence type="ECO:0000313" key="4">
    <source>
        <dbReference type="Proteomes" id="UP000830055"/>
    </source>
</evidence>
<keyword evidence="4" id="KW-1185">Reference proteome</keyword>
<dbReference type="InterPro" id="IPR001296">
    <property type="entry name" value="Glyco_trans_1"/>
</dbReference>
<dbReference type="InterPro" id="IPR028098">
    <property type="entry name" value="Glyco_trans_4-like_N"/>
</dbReference>